<dbReference type="GO" id="GO:0016853">
    <property type="term" value="F:isomerase activity"/>
    <property type="evidence" value="ECO:0007669"/>
    <property type="project" value="UniProtKB-KW"/>
</dbReference>
<evidence type="ECO:0000256" key="2">
    <source>
        <dbReference type="ARBA" id="ARBA00012387"/>
    </source>
</evidence>
<evidence type="ECO:0000256" key="8">
    <source>
        <dbReference type="RuleBase" id="RU004190"/>
    </source>
</evidence>
<keyword evidence="5" id="KW-0547">Nucleotide-binding</keyword>
<dbReference type="InterPro" id="IPR005835">
    <property type="entry name" value="NTP_transferase_dom"/>
</dbReference>
<dbReference type="NCBIfam" id="TIGR01479">
    <property type="entry name" value="GMP_PMI"/>
    <property type="match status" value="1"/>
</dbReference>
<evidence type="ECO:0000259" key="9">
    <source>
        <dbReference type="Pfam" id="PF00483"/>
    </source>
</evidence>
<evidence type="ECO:0000256" key="5">
    <source>
        <dbReference type="ARBA" id="ARBA00022741"/>
    </source>
</evidence>
<evidence type="ECO:0000259" key="10">
    <source>
        <dbReference type="Pfam" id="PF22640"/>
    </source>
</evidence>
<keyword evidence="11" id="KW-0413">Isomerase</keyword>
<dbReference type="Proteomes" id="UP000248014">
    <property type="component" value="Unassembled WGS sequence"/>
</dbReference>
<sequence>MTLITPVILSGGSGTRLWPLSTDTSPKQFLPLASSRTMFADTLARTSDRGRFGPALVIGAERHAALMEAELSAPEQAEARIILEPSARNTAPAIALAAIAAGAGDAVMLVMPSDHVIRDLPAFLDAVDAALPAARAGWLVTFGIEPAGPETGFGYIRMGNSLDDATGVRKVERFIEKPPRDQAEAMLAEGSHAWNAGIFLMRADRYLEELARYAPDMAHAARAALDGRDMAARLIRPNAERFAACPSDSIDYAVMERADRVAIVPVACGWSDVGCWDALAEIGTPDTQGNTIAGEAILIDSRNIHVHADGVTVTAAGIDDLIVIANGSHVMIVPKGKSQDVKAIVAALKERGPA</sequence>
<dbReference type="InterPro" id="IPR051161">
    <property type="entry name" value="Mannose-6P_isomerase_type2"/>
</dbReference>
<evidence type="ECO:0000256" key="3">
    <source>
        <dbReference type="ARBA" id="ARBA00022679"/>
    </source>
</evidence>
<comment type="catalytic activity">
    <reaction evidence="7">
        <text>alpha-D-mannose 1-phosphate + GTP + H(+) = GDP-alpha-D-mannose + diphosphate</text>
        <dbReference type="Rhea" id="RHEA:15229"/>
        <dbReference type="ChEBI" id="CHEBI:15378"/>
        <dbReference type="ChEBI" id="CHEBI:33019"/>
        <dbReference type="ChEBI" id="CHEBI:37565"/>
        <dbReference type="ChEBI" id="CHEBI:57527"/>
        <dbReference type="ChEBI" id="CHEBI:58409"/>
        <dbReference type="EC" id="2.7.7.13"/>
    </reaction>
</comment>
<dbReference type="GO" id="GO:0005525">
    <property type="term" value="F:GTP binding"/>
    <property type="evidence" value="ECO:0007669"/>
    <property type="project" value="UniProtKB-KW"/>
</dbReference>
<dbReference type="InterPro" id="IPR006375">
    <property type="entry name" value="Man1P_GuaTrfase/Man6P_Isoase"/>
</dbReference>
<dbReference type="InterPro" id="IPR049577">
    <property type="entry name" value="GMPP_N"/>
</dbReference>
<name>A0A2V3VI36_9SPHN</name>
<dbReference type="InterPro" id="IPR029044">
    <property type="entry name" value="Nucleotide-diphossugar_trans"/>
</dbReference>
<dbReference type="EC" id="2.7.7.13" evidence="2"/>
<evidence type="ECO:0000256" key="7">
    <source>
        <dbReference type="ARBA" id="ARBA00047343"/>
    </source>
</evidence>
<dbReference type="PANTHER" id="PTHR46390">
    <property type="entry name" value="MANNOSE-1-PHOSPHATE GUANYLYLTRANSFERASE"/>
    <property type="match status" value="1"/>
</dbReference>
<keyword evidence="6" id="KW-0342">GTP-binding</keyword>
<dbReference type="CDD" id="cd02509">
    <property type="entry name" value="GDP-M1P_Guanylyltransferase"/>
    <property type="match status" value="1"/>
</dbReference>
<organism evidence="11 12">
    <name type="scientific">Blastomonas natatoria</name>
    <dbReference type="NCBI Taxonomy" id="34015"/>
    <lineage>
        <taxon>Bacteria</taxon>
        <taxon>Pseudomonadati</taxon>
        <taxon>Pseudomonadota</taxon>
        <taxon>Alphaproteobacteria</taxon>
        <taxon>Sphingomonadales</taxon>
        <taxon>Sphingomonadaceae</taxon>
        <taxon>Blastomonas</taxon>
    </lineage>
</organism>
<comment type="similarity">
    <text evidence="1 8">Belongs to the mannose-6-phosphate isomerase type 2 family.</text>
</comment>
<dbReference type="InterPro" id="IPR054566">
    <property type="entry name" value="ManC/GMP-like_b-helix"/>
</dbReference>
<evidence type="ECO:0000256" key="1">
    <source>
        <dbReference type="ARBA" id="ARBA00006115"/>
    </source>
</evidence>
<proteinExistence type="inferred from homology"/>
<dbReference type="AlphaFoldDB" id="A0A2V3VI36"/>
<keyword evidence="12" id="KW-1185">Reference proteome</keyword>
<keyword evidence="3 11" id="KW-0808">Transferase</keyword>
<dbReference type="SUPFAM" id="SSF159283">
    <property type="entry name" value="Guanosine diphospho-D-mannose pyrophosphorylase/mannose-6-phosphate isomerase linker domain"/>
    <property type="match status" value="1"/>
</dbReference>
<keyword evidence="4 11" id="KW-0548">Nucleotidyltransferase</keyword>
<comment type="caution">
    <text evidence="11">The sequence shown here is derived from an EMBL/GenBank/DDBJ whole genome shotgun (WGS) entry which is preliminary data.</text>
</comment>
<gene>
    <name evidence="11" type="ORF">C7451_10550</name>
</gene>
<accession>A0A2V3VI36</accession>
<dbReference type="GO" id="GO:0000271">
    <property type="term" value="P:polysaccharide biosynthetic process"/>
    <property type="evidence" value="ECO:0007669"/>
    <property type="project" value="InterPro"/>
</dbReference>
<dbReference type="RefSeq" id="WP_110298330.1">
    <property type="nucleotide sequence ID" value="NZ_QJJM01000005.1"/>
</dbReference>
<dbReference type="PANTHER" id="PTHR46390:SF1">
    <property type="entry name" value="MANNOSE-1-PHOSPHATE GUANYLYLTRANSFERASE"/>
    <property type="match status" value="1"/>
</dbReference>
<dbReference type="GO" id="GO:0004475">
    <property type="term" value="F:mannose-1-phosphate guanylyltransferase (GTP) activity"/>
    <property type="evidence" value="ECO:0007669"/>
    <property type="project" value="UniProtKB-EC"/>
</dbReference>
<dbReference type="EMBL" id="QJJM01000005">
    <property type="protein sequence ID" value="PXW76279.1"/>
    <property type="molecule type" value="Genomic_DNA"/>
</dbReference>
<evidence type="ECO:0000256" key="4">
    <source>
        <dbReference type="ARBA" id="ARBA00022695"/>
    </source>
</evidence>
<dbReference type="Pfam" id="PF22640">
    <property type="entry name" value="ManC_GMP_beta-helix"/>
    <property type="match status" value="1"/>
</dbReference>
<dbReference type="Gene3D" id="3.90.550.10">
    <property type="entry name" value="Spore Coat Polysaccharide Biosynthesis Protein SpsA, Chain A"/>
    <property type="match status" value="1"/>
</dbReference>
<dbReference type="FunFam" id="3.90.550.10:FF:000046">
    <property type="entry name" value="Mannose-1-phosphate guanylyltransferase (GDP)"/>
    <property type="match status" value="1"/>
</dbReference>
<dbReference type="GO" id="GO:0009298">
    <property type="term" value="P:GDP-mannose biosynthetic process"/>
    <property type="evidence" value="ECO:0007669"/>
    <property type="project" value="TreeGrafter"/>
</dbReference>
<feature type="domain" description="Nucleotidyl transferase" evidence="9">
    <location>
        <begin position="6"/>
        <end position="284"/>
    </location>
</feature>
<feature type="domain" description="MannoseP isomerase/GMP-like beta-helix" evidence="10">
    <location>
        <begin position="294"/>
        <end position="348"/>
    </location>
</feature>
<evidence type="ECO:0000313" key="12">
    <source>
        <dbReference type="Proteomes" id="UP000248014"/>
    </source>
</evidence>
<dbReference type="SUPFAM" id="SSF53448">
    <property type="entry name" value="Nucleotide-diphospho-sugar transferases"/>
    <property type="match status" value="1"/>
</dbReference>
<protein>
    <recommendedName>
        <fullName evidence="2">mannose-1-phosphate guanylyltransferase</fullName>
        <ecNumber evidence="2">2.7.7.13</ecNumber>
    </recommendedName>
</protein>
<evidence type="ECO:0000313" key="11">
    <source>
        <dbReference type="EMBL" id="PXW76279.1"/>
    </source>
</evidence>
<dbReference type="Pfam" id="PF00483">
    <property type="entry name" value="NTP_transferase"/>
    <property type="match status" value="1"/>
</dbReference>
<reference evidence="11 12" key="1">
    <citation type="submission" date="2018-05" db="EMBL/GenBank/DDBJ databases">
        <title>Genomic Encyclopedia of Type Strains, Phase IV (KMG-IV): sequencing the most valuable type-strain genomes for metagenomic binning, comparative biology and taxonomic classification.</title>
        <authorList>
            <person name="Goeker M."/>
        </authorList>
    </citation>
    <scope>NUCLEOTIDE SEQUENCE [LARGE SCALE GENOMIC DNA]</scope>
    <source>
        <strain evidence="11 12">DSM 3183</strain>
    </source>
</reference>
<evidence type="ECO:0000256" key="6">
    <source>
        <dbReference type="ARBA" id="ARBA00023134"/>
    </source>
</evidence>
<dbReference type="OrthoDB" id="9806359at2"/>